<dbReference type="AlphaFoldDB" id="A0A8I2GQW0"/>
<gene>
    <name evidence="1" type="ORF">GFL91_06670</name>
</gene>
<reference evidence="1" key="1">
    <citation type="submission" date="2019-10" db="EMBL/GenBank/DDBJ databases">
        <title>Rhizobium leguminosarum symbiovar viciae collection.</title>
        <authorList>
            <person name="Boivin S."/>
            <person name="Lepetit M."/>
        </authorList>
    </citation>
    <scope>NUCLEOTIDE SEQUENCE</scope>
    <source>
        <strain evidence="1">L143</strain>
    </source>
</reference>
<dbReference type="Proteomes" id="UP000662259">
    <property type="component" value="Unassembled WGS sequence"/>
</dbReference>
<dbReference type="RefSeq" id="WP_131627828.1">
    <property type="nucleotide sequence ID" value="NZ_SJMK01000002.1"/>
</dbReference>
<organism evidence="1 2">
    <name type="scientific">Rhizobium leguminosarum bv. viciae</name>
    <dbReference type="NCBI Taxonomy" id="387"/>
    <lineage>
        <taxon>Bacteria</taxon>
        <taxon>Pseudomonadati</taxon>
        <taxon>Pseudomonadota</taxon>
        <taxon>Alphaproteobacteria</taxon>
        <taxon>Hyphomicrobiales</taxon>
        <taxon>Rhizobiaceae</taxon>
        <taxon>Rhizobium/Agrobacterium group</taxon>
        <taxon>Rhizobium</taxon>
    </lineage>
</organism>
<comment type="caution">
    <text evidence="1">The sequence shown here is derived from an EMBL/GenBank/DDBJ whole genome shotgun (WGS) entry which is preliminary data.</text>
</comment>
<evidence type="ECO:0000313" key="1">
    <source>
        <dbReference type="EMBL" id="NKM44672.1"/>
    </source>
</evidence>
<protein>
    <submittedName>
        <fullName evidence="1">Uncharacterized protein</fullName>
    </submittedName>
</protein>
<proteinExistence type="predicted"/>
<dbReference type="EMBL" id="WIEZ01000003">
    <property type="protein sequence ID" value="NKM44672.1"/>
    <property type="molecule type" value="Genomic_DNA"/>
</dbReference>
<sequence>MRVAFFRRTMCHDVEIPEFGSNCTSRIELWQLCANGSHCGRQYRLCFQPTIEPAEHVGVMSLEHCKHDFKFENLARQELLGRLEVGDIFHAASDSGAVAICLVLDVNEAMIFSRRITTQHACRFDRTTGKAVPGDQFFKGTITSVEPLPSDIRNTFLEMDRQYRLGHRDEESVKLTTSQKNALLFIHDHYARYPIGEP</sequence>
<name>A0A8I2GQW0_RHILV</name>
<evidence type="ECO:0000313" key="2">
    <source>
        <dbReference type="Proteomes" id="UP000662259"/>
    </source>
</evidence>
<accession>A0A8I2GQW0</accession>